<accession>A0ABV1RZ05</accession>
<dbReference type="InterPro" id="IPR000182">
    <property type="entry name" value="GNAT_dom"/>
</dbReference>
<dbReference type="SUPFAM" id="SSF55729">
    <property type="entry name" value="Acyl-CoA N-acyltransferases (Nat)"/>
    <property type="match status" value="1"/>
</dbReference>
<dbReference type="PANTHER" id="PTHR13947:SF37">
    <property type="entry name" value="LD18367P"/>
    <property type="match status" value="1"/>
</dbReference>
<dbReference type="InterPro" id="IPR016181">
    <property type="entry name" value="Acyl_CoA_acyltransferase"/>
</dbReference>
<dbReference type="CDD" id="cd04301">
    <property type="entry name" value="NAT_SF"/>
    <property type="match status" value="1"/>
</dbReference>
<dbReference type="PANTHER" id="PTHR13947">
    <property type="entry name" value="GNAT FAMILY N-ACETYLTRANSFERASE"/>
    <property type="match status" value="1"/>
</dbReference>
<dbReference type="Gene3D" id="3.40.630.30">
    <property type="match status" value="1"/>
</dbReference>
<evidence type="ECO:0000313" key="3">
    <source>
        <dbReference type="EMBL" id="MER2999391.1"/>
    </source>
</evidence>
<gene>
    <name evidence="3" type="ORF">ABS362_17700</name>
</gene>
<evidence type="ECO:0000313" key="4">
    <source>
        <dbReference type="Proteomes" id="UP001476807"/>
    </source>
</evidence>
<evidence type="ECO:0000259" key="2">
    <source>
        <dbReference type="PROSITE" id="PS51186"/>
    </source>
</evidence>
<dbReference type="InterPro" id="IPR050769">
    <property type="entry name" value="NAT_camello-type"/>
</dbReference>
<dbReference type="PROSITE" id="PS51186">
    <property type="entry name" value="GNAT"/>
    <property type="match status" value="1"/>
</dbReference>
<organism evidence="3 4">
    <name type="scientific">Pontibacter populi</name>
    <dbReference type="NCBI Taxonomy" id="890055"/>
    <lineage>
        <taxon>Bacteria</taxon>
        <taxon>Pseudomonadati</taxon>
        <taxon>Bacteroidota</taxon>
        <taxon>Cytophagia</taxon>
        <taxon>Cytophagales</taxon>
        <taxon>Hymenobacteraceae</taxon>
        <taxon>Pontibacter</taxon>
    </lineage>
</organism>
<evidence type="ECO:0000256" key="1">
    <source>
        <dbReference type="ARBA" id="ARBA00022679"/>
    </source>
</evidence>
<dbReference type="EMBL" id="JBEOKT010000023">
    <property type="protein sequence ID" value="MER2999391.1"/>
    <property type="molecule type" value="Genomic_DNA"/>
</dbReference>
<dbReference type="Pfam" id="PF00583">
    <property type="entry name" value="Acetyltransf_1"/>
    <property type="match status" value="1"/>
</dbReference>
<reference evidence="3 4" key="1">
    <citation type="submission" date="2024-06" db="EMBL/GenBank/DDBJ databases">
        <title>Pontibacter populi HYL7-15.</title>
        <authorList>
            <person name="Kim M.K."/>
        </authorList>
    </citation>
    <scope>NUCLEOTIDE SEQUENCE [LARGE SCALE GENOMIC DNA]</scope>
    <source>
        <strain evidence="3 4">HYL7-15</strain>
    </source>
</reference>
<feature type="domain" description="N-acetyltransferase" evidence="2">
    <location>
        <begin position="9"/>
        <end position="158"/>
    </location>
</feature>
<dbReference type="Proteomes" id="UP001476807">
    <property type="component" value="Unassembled WGS sequence"/>
</dbReference>
<comment type="caution">
    <text evidence="3">The sequence shown here is derived from an EMBL/GenBank/DDBJ whole genome shotgun (WGS) entry which is preliminary data.</text>
</comment>
<keyword evidence="4" id="KW-1185">Reference proteome</keyword>
<sequence>MHTLPTTAVTILDFKPQHAAKFRELNEEWITRYFVMEDADHKSLGDPQGYILNKGGYILMAEYNQEIVGTCALINDGNGVFELAKMAVSPKAQGRKIGKLLGEAAIQKAREAGAAKVYLVSNRRLETALNLYKRLGFTEVPMPPSIYERADIKMEIML</sequence>
<protein>
    <submittedName>
        <fullName evidence="3">GNAT family N-acetyltransferase</fullName>
    </submittedName>
</protein>
<dbReference type="RefSeq" id="WP_350414162.1">
    <property type="nucleotide sequence ID" value="NZ_JBEOKT010000023.1"/>
</dbReference>
<keyword evidence="1" id="KW-0808">Transferase</keyword>
<name>A0ABV1RZ05_9BACT</name>
<proteinExistence type="predicted"/>